<keyword evidence="4" id="KW-1185">Reference proteome</keyword>
<dbReference type="PANTHER" id="PTHR43135">
    <property type="entry name" value="ALPHA-D-RIBOSE 1-METHYLPHOSPHONATE 5-TRIPHOSPHATE DIPHOSPHATASE"/>
    <property type="match status" value="1"/>
</dbReference>
<organism evidence="3 4">
    <name type="scientific">Allosphingosinicella indica</name>
    <dbReference type="NCBI Taxonomy" id="941907"/>
    <lineage>
        <taxon>Bacteria</taxon>
        <taxon>Pseudomonadati</taxon>
        <taxon>Pseudomonadota</taxon>
        <taxon>Alphaproteobacteria</taxon>
        <taxon>Sphingomonadales</taxon>
        <taxon>Sphingomonadaceae</taxon>
        <taxon>Allosphingosinicella</taxon>
    </lineage>
</organism>
<reference evidence="4" key="1">
    <citation type="submission" date="2017-04" db="EMBL/GenBank/DDBJ databases">
        <authorList>
            <person name="Varghese N."/>
            <person name="Submissions S."/>
        </authorList>
    </citation>
    <scope>NUCLEOTIDE SEQUENCE [LARGE SCALE GENOMIC DNA]</scope>
    <source>
        <strain evidence="4">Dd16</strain>
    </source>
</reference>
<dbReference type="PANTHER" id="PTHR43135:SF3">
    <property type="entry name" value="ALPHA-D-RIBOSE 1-METHYLPHOSPHONATE 5-TRIPHOSPHATE DIPHOSPHATASE"/>
    <property type="match status" value="1"/>
</dbReference>
<feature type="domain" description="Amidohydrolase-related" evidence="2">
    <location>
        <begin position="79"/>
        <end position="409"/>
    </location>
</feature>
<dbReference type="Proteomes" id="UP000192934">
    <property type="component" value="Chromosome I"/>
</dbReference>
<sequence length="424" mass="45701">MRAFAASLALCLTVPAVAHSDTPPAAAPKAAQPTIAFKGGRWFDGAAFRPARWYAVDGRLTARRPSRIDVTVDLGARYVLPPLVEAHNHNAQNAFMAPGTNRSHLAQGIFYSVQMCAKREAHQPFSGFFNRPTTLDVAYSEACFSSSDGHPLGIALASMKQAGMEPSVAEMRKGYDPIDSLADLDREWPRIAANKPDFVKLILINSERRAADARDPAMFGWLGLDPALVQPIVDRAHAAGIRVIAHGDSAADIAIAVRAGADMIAHLPGYRIAANMKVEDYRIADDVIAEAARRGTVFVTTAGIAKHDIAKRPHHAAPIRAMQIENLTRLRAANVLIVIGSDDVMGNVIGEILYLDTLGVMPRAELLRRATQDSARLMFPNRRIGAFEEGAEASLVAYESDPLAGLAVLKTPALRIKQGALLAD</sequence>
<accession>A0A1X7GKR1</accession>
<name>A0A1X7GKR1_9SPHN</name>
<dbReference type="AlphaFoldDB" id="A0A1X7GKR1"/>
<protein>
    <submittedName>
        <fullName evidence="3">Imidazolonepropionase</fullName>
    </submittedName>
</protein>
<gene>
    <name evidence="3" type="ORF">SAMN06295910_1973</name>
</gene>
<evidence type="ECO:0000313" key="4">
    <source>
        <dbReference type="Proteomes" id="UP000192934"/>
    </source>
</evidence>
<dbReference type="Gene3D" id="2.30.40.10">
    <property type="entry name" value="Urease, subunit C, domain 1"/>
    <property type="match status" value="1"/>
</dbReference>
<dbReference type="SUPFAM" id="SSF51556">
    <property type="entry name" value="Metallo-dependent hydrolases"/>
    <property type="match status" value="1"/>
</dbReference>
<evidence type="ECO:0000256" key="1">
    <source>
        <dbReference type="SAM" id="SignalP"/>
    </source>
</evidence>
<evidence type="ECO:0000313" key="3">
    <source>
        <dbReference type="EMBL" id="SMF71114.1"/>
    </source>
</evidence>
<keyword evidence="1" id="KW-0732">Signal</keyword>
<dbReference type="OrthoDB" id="9765769at2"/>
<proteinExistence type="predicted"/>
<dbReference type="InterPro" id="IPR032466">
    <property type="entry name" value="Metal_Hydrolase"/>
</dbReference>
<dbReference type="InterPro" id="IPR051781">
    <property type="entry name" value="Metallo-dep_Hydrolase"/>
</dbReference>
<dbReference type="RefSeq" id="WP_085218614.1">
    <property type="nucleotide sequence ID" value="NZ_LT840185.1"/>
</dbReference>
<evidence type="ECO:0000259" key="2">
    <source>
        <dbReference type="Pfam" id="PF01979"/>
    </source>
</evidence>
<dbReference type="InterPro" id="IPR011059">
    <property type="entry name" value="Metal-dep_hydrolase_composite"/>
</dbReference>
<feature type="signal peptide" evidence="1">
    <location>
        <begin position="1"/>
        <end position="20"/>
    </location>
</feature>
<dbReference type="Gene3D" id="3.20.20.140">
    <property type="entry name" value="Metal-dependent hydrolases"/>
    <property type="match status" value="1"/>
</dbReference>
<dbReference type="STRING" id="941907.SAMN06295910_1973"/>
<dbReference type="Pfam" id="PF01979">
    <property type="entry name" value="Amidohydro_1"/>
    <property type="match status" value="1"/>
</dbReference>
<dbReference type="InterPro" id="IPR006680">
    <property type="entry name" value="Amidohydro-rel"/>
</dbReference>
<dbReference type="GO" id="GO:0016810">
    <property type="term" value="F:hydrolase activity, acting on carbon-nitrogen (but not peptide) bonds"/>
    <property type="evidence" value="ECO:0007669"/>
    <property type="project" value="InterPro"/>
</dbReference>
<feature type="chain" id="PRO_5010860453" evidence="1">
    <location>
        <begin position="21"/>
        <end position="424"/>
    </location>
</feature>
<dbReference type="EMBL" id="LT840185">
    <property type="protein sequence ID" value="SMF71114.1"/>
    <property type="molecule type" value="Genomic_DNA"/>
</dbReference>